<evidence type="ECO:0000313" key="2">
    <source>
        <dbReference type="EMBL" id="EKD25234.1"/>
    </source>
</evidence>
<dbReference type="EMBL" id="AMFJ01036105">
    <property type="protein sequence ID" value="EKD25234.1"/>
    <property type="molecule type" value="Genomic_DNA"/>
</dbReference>
<evidence type="ECO:0000256" key="1">
    <source>
        <dbReference type="SAM" id="Phobius"/>
    </source>
</evidence>
<protein>
    <submittedName>
        <fullName evidence="2">Uncharacterized protein</fullName>
    </submittedName>
</protein>
<keyword evidence="1" id="KW-0812">Transmembrane</keyword>
<organism evidence="2">
    <name type="scientific">uncultured bacterium</name>
    <name type="common">gcode 4</name>
    <dbReference type="NCBI Taxonomy" id="1234023"/>
    <lineage>
        <taxon>Bacteria</taxon>
        <taxon>environmental samples</taxon>
    </lineage>
</organism>
<name>K1YIN1_9BACT</name>
<sequence>MSIHYHLINHIQKHHKKYLFWTWVAFWLTALKIITIARVFLGITITTWRSNATNEEMQIYKSLQIFNKIDDIAHSEINESATENPFDEDWKKLFYEIDKESHNAKNVTEKFRASTKIVDLLTEQKLHHPNLGSEDQDTERDKEFRYLLDEFNRLH</sequence>
<keyword evidence="1" id="KW-1133">Transmembrane helix</keyword>
<proteinExistence type="predicted"/>
<feature type="transmembrane region" description="Helical" evidence="1">
    <location>
        <begin position="20"/>
        <end position="41"/>
    </location>
</feature>
<keyword evidence="1" id="KW-0472">Membrane</keyword>
<gene>
    <name evidence="2" type="ORF">ACD_80C00098G0004</name>
</gene>
<accession>K1YIN1</accession>
<comment type="caution">
    <text evidence="2">The sequence shown here is derived from an EMBL/GenBank/DDBJ whole genome shotgun (WGS) entry which is preliminary data.</text>
</comment>
<reference evidence="2" key="1">
    <citation type="journal article" date="2012" name="Science">
        <title>Fermentation, hydrogen, and sulfur metabolism in multiple uncultivated bacterial phyla.</title>
        <authorList>
            <person name="Wrighton K.C."/>
            <person name="Thomas B.C."/>
            <person name="Sharon I."/>
            <person name="Miller C.S."/>
            <person name="Castelle C.J."/>
            <person name="VerBerkmoes N.C."/>
            <person name="Wilkins M.J."/>
            <person name="Hettich R.L."/>
            <person name="Lipton M.S."/>
            <person name="Williams K.H."/>
            <person name="Long P.E."/>
            <person name="Banfield J.F."/>
        </authorList>
    </citation>
    <scope>NUCLEOTIDE SEQUENCE [LARGE SCALE GENOMIC DNA]</scope>
</reference>
<dbReference type="AlphaFoldDB" id="K1YIN1"/>